<dbReference type="AlphaFoldDB" id="A0A1M7A8Z9"/>
<evidence type="ECO:0000256" key="8">
    <source>
        <dbReference type="ARBA" id="ARBA00023146"/>
    </source>
</evidence>
<dbReference type="InterPro" id="IPR008909">
    <property type="entry name" value="DALR_anticod-bd"/>
</dbReference>
<gene>
    <name evidence="10" type="primary">glyS</name>
    <name evidence="12" type="ORF">SAMN02745216_05118</name>
</gene>
<keyword evidence="6 10" id="KW-0067">ATP-binding</keyword>
<dbReference type="PANTHER" id="PTHR30075">
    <property type="entry name" value="GLYCYL-TRNA SYNTHETASE"/>
    <property type="match status" value="1"/>
</dbReference>
<dbReference type="OrthoDB" id="9775440at2"/>
<reference evidence="13" key="1">
    <citation type="submission" date="2016-11" db="EMBL/GenBank/DDBJ databases">
        <authorList>
            <person name="Varghese N."/>
            <person name="Submissions S."/>
        </authorList>
    </citation>
    <scope>NUCLEOTIDE SEQUENCE [LARGE SCALE GENOMIC DNA]</scope>
    <source>
        <strain evidence="13">DSM 16219</strain>
    </source>
</reference>
<keyword evidence="5 10" id="KW-0547">Nucleotide-binding</keyword>
<keyword evidence="8 10" id="KW-0030">Aminoacyl-tRNA synthetase</keyword>
<dbReference type="Pfam" id="PF05746">
    <property type="entry name" value="DALR_1"/>
    <property type="match status" value="1"/>
</dbReference>
<keyword evidence="4 10" id="KW-0436">Ligase</keyword>
<protein>
    <recommendedName>
        <fullName evidence="10">Glycine--tRNA ligase beta subunit</fullName>
        <ecNumber evidence="10">6.1.1.14</ecNumber>
    </recommendedName>
    <alternativeName>
        <fullName evidence="10">Glycyl-tRNA synthetase beta subunit</fullName>
        <shortName evidence="10">GlyRS</shortName>
    </alternativeName>
</protein>
<dbReference type="NCBIfam" id="TIGR00211">
    <property type="entry name" value="glyS"/>
    <property type="match status" value="1"/>
</dbReference>
<dbReference type="GO" id="GO:0005524">
    <property type="term" value="F:ATP binding"/>
    <property type="evidence" value="ECO:0007669"/>
    <property type="project" value="UniProtKB-UniRule"/>
</dbReference>
<evidence type="ECO:0000256" key="3">
    <source>
        <dbReference type="ARBA" id="ARBA00022490"/>
    </source>
</evidence>
<organism evidence="12 13">
    <name type="scientific">Desulfatibacillum alkenivorans DSM 16219</name>
    <dbReference type="NCBI Taxonomy" id="1121393"/>
    <lineage>
        <taxon>Bacteria</taxon>
        <taxon>Pseudomonadati</taxon>
        <taxon>Thermodesulfobacteriota</taxon>
        <taxon>Desulfobacteria</taxon>
        <taxon>Desulfobacterales</taxon>
        <taxon>Desulfatibacillaceae</taxon>
        <taxon>Desulfatibacillum</taxon>
    </lineage>
</organism>
<evidence type="ECO:0000256" key="7">
    <source>
        <dbReference type="ARBA" id="ARBA00022917"/>
    </source>
</evidence>
<dbReference type="RefSeq" id="WP_073479083.1">
    <property type="nucleotide sequence ID" value="NZ_FQZU01000065.1"/>
</dbReference>
<keyword evidence="13" id="KW-1185">Reference proteome</keyword>
<evidence type="ECO:0000256" key="5">
    <source>
        <dbReference type="ARBA" id="ARBA00022741"/>
    </source>
</evidence>
<name>A0A1M7A8Z9_9BACT</name>
<evidence type="ECO:0000256" key="9">
    <source>
        <dbReference type="ARBA" id="ARBA00047937"/>
    </source>
</evidence>
<dbReference type="PANTHER" id="PTHR30075:SF2">
    <property type="entry name" value="GLYCINE--TRNA LIGASE, CHLOROPLASTIC_MITOCHONDRIAL 2"/>
    <property type="match status" value="1"/>
</dbReference>
<dbReference type="Pfam" id="PF02092">
    <property type="entry name" value="tRNA_synt_2f"/>
    <property type="match status" value="1"/>
</dbReference>
<keyword evidence="3 10" id="KW-0963">Cytoplasm</keyword>
<dbReference type="PRINTS" id="PR01045">
    <property type="entry name" value="TRNASYNTHGB"/>
</dbReference>
<evidence type="ECO:0000256" key="1">
    <source>
        <dbReference type="ARBA" id="ARBA00004496"/>
    </source>
</evidence>
<accession>A0A1M7A8Z9</accession>
<dbReference type="PROSITE" id="PS50861">
    <property type="entry name" value="AA_TRNA_LIGASE_II_GLYAB"/>
    <property type="match status" value="1"/>
</dbReference>
<dbReference type="GO" id="GO:0004814">
    <property type="term" value="F:arginine-tRNA ligase activity"/>
    <property type="evidence" value="ECO:0007669"/>
    <property type="project" value="InterPro"/>
</dbReference>
<comment type="similarity">
    <text evidence="2 10">Belongs to the class-II aminoacyl-tRNA synthetase family.</text>
</comment>
<dbReference type="EC" id="6.1.1.14" evidence="10"/>
<evidence type="ECO:0000313" key="13">
    <source>
        <dbReference type="Proteomes" id="UP000183994"/>
    </source>
</evidence>
<dbReference type="GO" id="GO:0005829">
    <property type="term" value="C:cytosol"/>
    <property type="evidence" value="ECO:0007669"/>
    <property type="project" value="TreeGrafter"/>
</dbReference>
<evidence type="ECO:0000256" key="4">
    <source>
        <dbReference type="ARBA" id="ARBA00022598"/>
    </source>
</evidence>
<dbReference type="SUPFAM" id="SSF109604">
    <property type="entry name" value="HD-domain/PDEase-like"/>
    <property type="match status" value="1"/>
</dbReference>
<dbReference type="GO" id="GO:0004820">
    <property type="term" value="F:glycine-tRNA ligase activity"/>
    <property type="evidence" value="ECO:0007669"/>
    <property type="project" value="UniProtKB-UniRule"/>
</dbReference>
<evidence type="ECO:0000256" key="6">
    <source>
        <dbReference type="ARBA" id="ARBA00022840"/>
    </source>
</evidence>
<dbReference type="InterPro" id="IPR015944">
    <property type="entry name" value="Gly-tRNA-synth_bsu"/>
</dbReference>
<comment type="catalytic activity">
    <reaction evidence="9 10">
        <text>tRNA(Gly) + glycine + ATP = glycyl-tRNA(Gly) + AMP + diphosphate</text>
        <dbReference type="Rhea" id="RHEA:16013"/>
        <dbReference type="Rhea" id="RHEA-COMP:9664"/>
        <dbReference type="Rhea" id="RHEA-COMP:9683"/>
        <dbReference type="ChEBI" id="CHEBI:30616"/>
        <dbReference type="ChEBI" id="CHEBI:33019"/>
        <dbReference type="ChEBI" id="CHEBI:57305"/>
        <dbReference type="ChEBI" id="CHEBI:78442"/>
        <dbReference type="ChEBI" id="CHEBI:78522"/>
        <dbReference type="ChEBI" id="CHEBI:456215"/>
        <dbReference type="EC" id="6.1.1.14"/>
    </reaction>
</comment>
<feature type="domain" description="DALR anticodon binding" evidence="11">
    <location>
        <begin position="582"/>
        <end position="675"/>
    </location>
</feature>
<dbReference type="GO" id="GO:0006420">
    <property type="term" value="P:arginyl-tRNA aminoacylation"/>
    <property type="evidence" value="ECO:0007669"/>
    <property type="project" value="InterPro"/>
</dbReference>
<keyword evidence="7 10" id="KW-0648">Protein biosynthesis</keyword>
<proteinExistence type="inferred from homology"/>
<dbReference type="HAMAP" id="MF_00255">
    <property type="entry name" value="Gly_tRNA_synth_beta"/>
    <property type="match status" value="1"/>
</dbReference>
<evidence type="ECO:0000259" key="11">
    <source>
        <dbReference type="Pfam" id="PF05746"/>
    </source>
</evidence>
<evidence type="ECO:0000256" key="2">
    <source>
        <dbReference type="ARBA" id="ARBA00008226"/>
    </source>
</evidence>
<evidence type="ECO:0000313" key="12">
    <source>
        <dbReference type="EMBL" id="SHL39181.1"/>
    </source>
</evidence>
<dbReference type="EMBL" id="FQZU01000065">
    <property type="protein sequence ID" value="SHL39181.1"/>
    <property type="molecule type" value="Genomic_DNA"/>
</dbReference>
<dbReference type="Proteomes" id="UP000183994">
    <property type="component" value="Unassembled WGS sequence"/>
</dbReference>
<dbReference type="STRING" id="1121393.SAMN02745216_05118"/>
<evidence type="ECO:0000256" key="10">
    <source>
        <dbReference type="HAMAP-Rule" id="MF_00255"/>
    </source>
</evidence>
<sequence>MQPLLLEIGSEEIPAGYIVPALEALAQALDAKLESARIAHSKPKVYGTPRRLAVILDEVAEKQESVTTEMVGPPKSVAFDDEGKPKVPAVKFAEKAGVAVEELRFQETEKGVYLCAKIQDEGKETLGILQEMLPEIISHIPFPKSMRWAALPGTFARPVFSILALLGDQVIPFEWNGVTTGRQTRGHYFMAPGAIDIQTPSEYVDALEKAKVIADIPARRQMVKEGVDAIAKELGGEAIEDEELVDIVANLVEFPAPVGGKFETGFLEVPDKVLITAMREHQKYFAIQDKDGKLMPCFVAVNNTQCKDPQLVATGHERVLRARLSDAKFFWDVDKKQSMEDWVKRLDRVLFQKKLGSVGEKVARVEEMAKFLAAAPEIGGDPEKAQMAAHFCKADLVSGVVIEFTKLQGVMGKAYASLAGMDAETASALEEHYLPAYSGGPLPRTKTGDAVAMADKMDSLCGCFAVGLIPSGNRDPYALRRQGIGVIRILQEKGYSLSLGAIVDKGLELVKDKADQDLAETREKVVSFLADRMAHMLSEQGFSKDVIQAAVAISCDDVPYLWKRVAAVEKLKTLPDYEALAQTFKRVANIIKQAAEKGTLSDQKVDPALFEKDCEKDLLEAFTAMEAKVSGLGVDQALLEVAKLRPAVDAFFDDVMVMAEDMKVRENRLALLAGIAGLFGRFADFSRISA</sequence>
<dbReference type="GO" id="GO:0006426">
    <property type="term" value="P:glycyl-tRNA aminoacylation"/>
    <property type="evidence" value="ECO:0007669"/>
    <property type="project" value="UniProtKB-UniRule"/>
</dbReference>
<comment type="subunit">
    <text evidence="10">Tetramer of two alpha and two beta subunits.</text>
</comment>
<comment type="subcellular location">
    <subcellularLocation>
        <location evidence="1 10">Cytoplasm</location>
    </subcellularLocation>
</comment>
<dbReference type="InterPro" id="IPR006194">
    <property type="entry name" value="Gly-tRNA-synth_heterodimer"/>
</dbReference>